<organism evidence="8 9">
    <name type="scientific">Enhygromyxa salina</name>
    <dbReference type="NCBI Taxonomy" id="215803"/>
    <lineage>
        <taxon>Bacteria</taxon>
        <taxon>Pseudomonadati</taxon>
        <taxon>Myxococcota</taxon>
        <taxon>Polyangia</taxon>
        <taxon>Nannocystales</taxon>
        <taxon>Nannocystaceae</taxon>
        <taxon>Enhygromyxa</taxon>
    </lineage>
</organism>
<evidence type="ECO:0000256" key="5">
    <source>
        <dbReference type="PROSITE-ProRule" id="PRU00339"/>
    </source>
</evidence>
<dbReference type="Pfam" id="PF13424">
    <property type="entry name" value="TPR_12"/>
    <property type="match status" value="3"/>
</dbReference>
<dbReference type="PANTHER" id="PTHR45641:SF19">
    <property type="entry name" value="NEPHROCYSTIN-3"/>
    <property type="match status" value="1"/>
</dbReference>
<accession>A0A0C2D680</accession>
<dbReference type="InterPro" id="IPR008271">
    <property type="entry name" value="Ser/Thr_kinase_AS"/>
</dbReference>
<sequence>MLLLVPARLPEVSWVQGILANESEHPTLIGGEQGEALGQRSSGDDTLIAPDAESVPRTGGARRAKILARGHSIGRYVVIDRLGAGGMGVVYTAYDPELDRKVAVKLLQTGHGGSSRGTTGATRLQREAQAMGALSHPNVITVHDVGTFDDEVFVAMEFVDGWTLGGWLEAKTRSLAAILEVFQAAGQGLAAAHAAGLIHRDFKPDNVMVGRDGRVRVMDFGLARRMDASPDREAKVAAQLEPSPPNLDLTTTGAVLGTPAYMSPEQHLSKPTDARSDQFSYCVALYEAVYGERPFRGENFAALAFAVYRGQIADAPSGSKVPGWLRSVLLRGLATMPEARFTNMDELLAQLGRDRRNVARRWALVGAGALILAAVTWGTLASRTQASVCTGGQAQLEQVWNDARRSELERAFASTDKPYAAHTWATVSPIIHAYGQAWIEAHQDACEATRVRAEQSDELLDLRMMCLRERLQGLRGIVDAYASVGPDALEGLDAAVELASDLAPISECSDIERLSAPIKPPSDPQAREAVALLREQLAGVRTLAARGAYAQGVEQASAALSRARELDYAPATAEALVWLGRLQHLAGDHASAEQSLLEGADQAAIGRHDRVAARAWIELVEVVGAKQARPREGTLLAKVAAAANHRGDDDGQTADLAVALAAVYKVEARFDAAQTELEQALQLRQAKLGSDHVEVADTLLALGEILREQGHYEQATARFEAARTILETTLGSQHPEVARVYNSMGNAAIRAGRLDEAIGYHEAALAIREASLGPEHPDVAASLNNLGAAHEGLGQLTESLANHQRALAIRSVALGETHPNVAMSLNNIGNVYRTMGQLDDALSHYERALAIKIEALGPEHPSVGETLGNISNVHVSRKQWEPALEFALRTQTIFEASLGPEHPNVGSGLVNLSSIHAHLLEWDAALATAERGLAIFLAILDPNHPLVASARMNLGIAQLHLGNAAQAASELEQARAVTVGSGSKQGLAQTDRSLGVAY</sequence>
<feature type="repeat" description="TPR" evidence="5">
    <location>
        <begin position="822"/>
        <end position="855"/>
    </location>
</feature>
<dbReference type="InterPro" id="IPR011990">
    <property type="entry name" value="TPR-like_helical_dom_sf"/>
</dbReference>
<evidence type="ECO:0000256" key="3">
    <source>
        <dbReference type="ARBA" id="ARBA00022803"/>
    </source>
</evidence>
<dbReference type="Gene3D" id="1.25.40.10">
    <property type="entry name" value="Tetratricopeptide repeat domain"/>
    <property type="match status" value="3"/>
</dbReference>
<feature type="repeat" description="TPR" evidence="5">
    <location>
        <begin position="696"/>
        <end position="729"/>
    </location>
</feature>
<keyword evidence="1" id="KW-0677">Repeat</keyword>
<dbReference type="InterPro" id="IPR011009">
    <property type="entry name" value="Kinase-like_dom_sf"/>
</dbReference>
<evidence type="ECO:0000256" key="2">
    <source>
        <dbReference type="ARBA" id="ARBA00022741"/>
    </source>
</evidence>
<dbReference type="SMART" id="SM00028">
    <property type="entry name" value="TPR"/>
    <property type="match status" value="7"/>
</dbReference>
<feature type="repeat" description="TPR" evidence="5">
    <location>
        <begin position="738"/>
        <end position="771"/>
    </location>
</feature>
<comment type="caution">
    <text evidence="8">The sequence shown here is derived from an EMBL/GenBank/DDBJ whole genome shotgun (WGS) entry which is preliminary data.</text>
</comment>
<name>A0A0C2D680_9BACT</name>
<dbReference type="InterPro" id="IPR000719">
    <property type="entry name" value="Prot_kinase_dom"/>
</dbReference>
<feature type="domain" description="Protein kinase" evidence="7">
    <location>
        <begin position="76"/>
        <end position="351"/>
    </location>
</feature>
<evidence type="ECO:0000259" key="7">
    <source>
        <dbReference type="PROSITE" id="PS50011"/>
    </source>
</evidence>
<dbReference type="SUPFAM" id="SSF56112">
    <property type="entry name" value="Protein kinase-like (PK-like)"/>
    <property type="match status" value="1"/>
</dbReference>
<dbReference type="Pfam" id="PF13432">
    <property type="entry name" value="TPR_16"/>
    <property type="match status" value="1"/>
</dbReference>
<dbReference type="EMBL" id="JMCC02000029">
    <property type="protein sequence ID" value="KIG17160.1"/>
    <property type="molecule type" value="Genomic_DNA"/>
</dbReference>
<dbReference type="AlphaFoldDB" id="A0A0C2D680"/>
<dbReference type="Gene3D" id="1.10.510.10">
    <property type="entry name" value="Transferase(Phosphotransferase) domain 1"/>
    <property type="match status" value="1"/>
</dbReference>
<reference evidence="8 9" key="1">
    <citation type="submission" date="2014-12" db="EMBL/GenBank/DDBJ databases">
        <title>Genome assembly of Enhygromyxa salina DSM 15201.</title>
        <authorList>
            <person name="Sharma G."/>
            <person name="Subramanian S."/>
        </authorList>
    </citation>
    <scope>NUCLEOTIDE SEQUENCE [LARGE SCALE GENOMIC DNA]</scope>
    <source>
        <strain evidence="8 9">DSM 15201</strain>
    </source>
</reference>
<gene>
    <name evidence="8" type="ORF">DB30_03757</name>
</gene>
<dbReference type="Proteomes" id="UP000031599">
    <property type="component" value="Unassembled WGS sequence"/>
</dbReference>
<proteinExistence type="predicted"/>
<dbReference type="PROSITE" id="PS50011">
    <property type="entry name" value="PROTEIN_KINASE_DOM"/>
    <property type="match status" value="1"/>
</dbReference>
<dbReference type="CDD" id="cd14014">
    <property type="entry name" value="STKc_PknB_like"/>
    <property type="match status" value="1"/>
</dbReference>
<dbReference type="PROSITE" id="PS00108">
    <property type="entry name" value="PROTEIN_KINASE_ST"/>
    <property type="match status" value="1"/>
</dbReference>
<dbReference type="GO" id="GO:0005524">
    <property type="term" value="F:ATP binding"/>
    <property type="evidence" value="ECO:0007669"/>
    <property type="project" value="UniProtKB-UniRule"/>
</dbReference>
<dbReference type="InterPro" id="IPR019734">
    <property type="entry name" value="TPR_rpt"/>
</dbReference>
<evidence type="ECO:0000256" key="6">
    <source>
        <dbReference type="PROSITE-ProRule" id="PRU10141"/>
    </source>
</evidence>
<dbReference type="Gene3D" id="3.30.200.20">
    <property type="entry name" value="Phosphorylase Kinase, domain 1"/>
    <property type="match status" value="1"/>
</dbReference>
<evidence type="ECO:0000256" key="1">
    <source>
        <dbReference type="ARBA" id="ARBA00022737"/>
    </source>
</evidence>
<dbReference type="SUPFAM" id="SSF48452">
    <property type="entry name" value="TPR-like"/>
    <property type="match status" value="3"/>
</dbReference>
<evidence type="ECO:0000313" key="9">
    <source>
        <dbReference type="Proteomes" id="UP000031599"/>
    </source>
</evidence>
<protein>
    <submittedName>
        <fullName evidence="8">High-affnity carbon uptake protein Hat/HatR</fullName>
    </submittedName>
</protein>
<feature type="binding site" evidence="6">
    <location>
        <position position="105"/>
    </location>
    <ligand>
        <name>ATP</name>
        <dbReference type="ChEBI" id="CHEBI:30616"/>
    </ligand>
</feature>
<dbReference type="PROSITE" id="PS00107">
    <property type="entry name" value="PROTEIN_KINASE_ATP"/>
    <property type="match status" value="1"/>
</dbReference>
<dbReference type="Pfam" id="PF13176">
    <property type="entry name" value="TPR_7"/>
    <property type="match status" value="1"/>
</dbReference>
<keyword evidence="4 6" id="KW-0067">ATP-binding</keyword>
<evidence type="ECO:0000313" key="8">
    <source>
        <dbReference type="EMBL" id="KIG17160.1"/>
    </source>
</evidence>
<dbReference type="Pfam" id="PF00069">
    <property type="entry name" value="Pkinase"/>
    <property type="match status" value="1"/>
</dbReference>
<evidence type="ECO:0000256" key="4">
    <source>
        <dbReference type="ARBA" id="ARBA00022840"/>
    </source>
</evidence>
<dbReference type="InterPro" id="IPR017441">
    <property type="entry name" value="Protein_kinase_ATP_BS"/>
</dbReference>
<dbReference type="PROSITE" id="PS50293">
    <property type="entry name" value="TPR_REGION"/>
    <property type="match status" value="1"/>
</dbReference>
<keyword evidence="3 5" id="KW-0802">TPR repeat</keyword>
<dbReference type="PROSITE" id="PS50005">
    <property type="entry name" value="TPR"/>
    <property type="match status" value="3"/>
</dbReference>
<dbReference type="PANTHER" id="PTHR45641">
    <property type="entry name" value="TETRATRICOPEPTIDE REPEAT PROTEIN (AFU_ORTHOLOGUE AFUA_6G03870)"/>
    <property type="match status" value="1"/>
</dbReference>
<dbReference type="GO" id="GO:0004672">
    <property type="term" value="F:protein kinase activity"/>
    <property type="evidence" value="ECO:0007669"/>
    <property type="project" value="InterPro"/>
</dbReference>
<keyword evidence="2 6" id="KW-0547">Nucleotide-binding</keyword>
<dbReference type="Pfam" id="PF13374">
    <property type="entry name" value="TPR_10"/>
    <property type="match status" value="1"/>
</dbReference>